<dbReference type="EMBL" id="JAULSU010000003">
    <property type="protein sequence ID" value="KAK0624241.1"/>
    <property type="molecule type" value="Genomic_DNA"/>
</dbReference>
<feature type="repeat" description="ANK" evidence="3">
    <location>
        <begin position="73"/>
        <end position="106"/>
    </location>
</feature>
<evidence type="ECO:0000256" key="3">
    <source>
        <dbReference type="PROSITE-ProRule" id="PRU00023"/>
    </source>
</evidence>
<dbReference type="Pfam" id="PF12796">
    <property type="entry name" value="Ank_2"/>
    <property type="match status" value="2"/>
</dbReference>
<sequence length="128" mass="13724">GRTALHHAAIRNHVSITQSLISVPKIHLNIPDNRNWTPITYSAALGHTTLFSTLLAAFPPSQITTILNTKDNQGRTTLSWAAGQGNSDVVKLLLAIPGIDVNATDGDNWTPLTYAVAHGHTETVKALL</sequence>
<accession>A0AA39WZ30</accession>
<dbReference type="PANTHER" id="PTHR24171">
    <property type="entry name" value="ANKYRIN REPEAT DOMAIN-CONTAINING PROTEIN 39-RELATED"/>
    <property type="match status" value="1"/>
</dbReference>
<keyword evidence="1" id="KW-0677">Repeat</keyword>
<gene>
    <name evidence="4" type="ORF">B0T14DRAFT_407992</name>
</gene>
<dbReference type="Gene3D" id="1.25.40.20">
    <property type="entry name" value="Ankyrin repeat-containing domain"/>
    <property type="match status" value="1"/>
</dbReference>
<name>A0AA39WZ30_9PEZI</name>
<keyword evidence="5" id="KW-1185">Reference proteome</keyword>
<dbReference type="AlphaFoldDB" id="A0AA39WZ30"/>
<feature type="repeat" description="ANK" evidence="3">
    <location>
        <begin position="107"/>
        <end position="128"/>
    </location>
</feature>
<dbReference type="PROSITE" id="PS50088">
    <property type="entry name" value="ANK_REPEAT"/>
    <property type="match status" value="3"/>
</dbReference>
<feature type="non-terminal residue" evidence="4">
    <location>
        <position position="128"/>
    </location>
</feature>
<feature type="repeat" description="ANK" evidence="3">
    <location>
        <begin position="1"/>
        <end position="22"/>
    </location>
</feature>
<dbReference type="PROSITE" id="PS50297">
    <property type="entry name" value="ANK_REP_REGION"/>
    <property type="match status" value="2"/>
</dbReference>
<reference evidence="4" key="1">
    <citation type="submission" date="2023-06" db="EMBL/GenBank/DDBJ databases">
        <title>Genome-scale phylogeny and comparative genomics of the fungal order Sordariales.</title>
        <authorList>
            <consortium name="Lawrence Berkeley National Laboratory"/>
            <person name="Hensen N."/>
            <person name="Bonometti L."/>
            <person name="Westerberg I."/>
            <person name="Brannstrom I.O."/>
            <person name="Guillou S."/>
            <person name="Cros-Aarteil S."/>
            <person name="Calhoun S."/>
            <person name="Haridas S."/>
            <person name="Kuo A."/>
            <person name="Mondo S."/>
            <person name="Pangilinan J."/>
            <person name="Riley R."/>
            <person name="Labutti K."/>
            <person name="Andreopoulos B."/>
            <person name="Lipzen A."/>
            <person name="Chen C."/>
            <person name="Yanf M."/>
            <person name="Daum C."/>
            <person name="Ng V."/>
            <person name="Clum A."/>
            <person name="Steindorff A."/>
            <person name="Ohm R."/>
            <person name="Martin F."/>
            <person name="Silar P."/>
            <person name="Natvig D."/>
            <person name="Lalanne C."/>
            <person name="Gautier V."/>
            <person name="Ament-Velasquez S.L."/>
            <person name="Kruys A."/>
            <person name="Hutchinson M.I."/>
            <person name="Powell A.J."/>
            <person name="Barry K."/>
            <person name="Miller A.N."/>
            <person name="Grigoriev I.V."/>
            <person name="Debuchy R."/>
            <person name="Gladieux P."/>
            <person name="Thoren M.H."/>
            <person name="Johannesson H."/>
        </authorList>
    </citation>
    <scope>NUCLEOTIDE SEQUENCE</scope>
    <source>
        <strain evidence="4">CBS 606.72</strain>
    </source>
</reference>
<organism evidence="4 5">
    <name type="scientific">Immersiella caudata</name>
    <dbReference type="NCBI Taxonomy" id="314043"/>
    <lineage>
        <taxon>Eukaryota</taxon>
        <taxon>Fungi</taxon>
        <taxon>Dikarya</taxon>
        <taxon>Ascomycota</taxon>
        <taxon>Pezizomycotina</taxon>
        <taxon>Sordariomycetes</taxon>
        <taxon>Sordariomycetidae</taxon>
        <taxon>Sordariales</taxon>
        <taxon>Lasiosphaeriaceae</taxon>
        <taxon>Immersiella</taxon>
    </lineage>
</organism>
<keyword evidence="2 3" id="KW-0040">ANK repeat</keyword>
<dbReference type="Proteomes" id="UP001175000">
    <property type="component" value="Unassembled WGS sequence"/>
</dbReference>
<dbReference type="SUPFAM" id="SSF48403">
    <property type="entry name" value="Ankyrin repeat"/>
    <property type="match status" value="1"/>
</dbReference>
<dbReference type="SMART" id="SM00248">
    <property type="entry name" value="ANK"/>
    <property type="match status" value="3"/>
</dbReference>
<evidence type="ECO:0000256" key="1">
    <source>
        <dbReference type="ARBA" id="ARBA00022737"/>
    </source>
</evidence>
<dbReference type="InterPro" id="IPR002110">
    <property type="entry name" value="Ankyrin_rpt"/>
</dbReference>
<protein>
    <submittedName>
        <fullName evidence="4">Ankyrin repeat-containing domain protein</fullName>
    </submittedName>
</protein>
<comment type="caution">
    <text evidence="4">The sequence shown here is derived from an EMBL/GenBank/DDBJ whole genome shotgun (WGS) entry which is preliminary data.</text>
</comment>
<evidence type="ECO:0000313" key="5">
    <source>
        <dbReference type="Proteomes" id="UP001175000"/>
    </source>
</evidence>
<feature type="non-terminal residue" evidence="4">
    <location>
        <position position="1"/>
    </location>
</feature>
<proteinExistence type="predicted"/>
<evidence type="ECO:0000256" key="2">
    <source>
        <dbReference type="ARBA" id="ARBA00023043"/>
    </source>
</evidence>
<evidence type="ECO:0000313" key="4">
    <source>
        <dbReference type="EMBL" id="KAK0624241.1"/>
    </source>
</evidence>
<dbReference type="InterPro" id="IPR036770">
    <property type="entry name" value="Ankyrin_rpt-contain_sf"/>
</dbReference>